<protein>
    <recommendedName>
        <fullName evidence="4">DUF1735 domain-containing protein</fullName>
    </recommendedName>
</protein>
<comment type="caution">
    <text evidence="2">The sequence shown here is derived from an EMBL/GenBank/DDBJ whole genome shotgun (WGS) entry which is preliminary data.</text>
</comment>
<feature type="signal peptide" evidence="1">
    <location>
        <begin position="1"/>
        <end position="21"/>
    </location>
</feature>
<keyword evidence="3" id="KW-1185">Reference proteome</keyword>
<name>A0ABU5ES96_9FLAO</name>
<evidence type="ECO:0000313" key="3">
    <source>
        <dbReference type="Proteomes" id="UP001285855"/>
    </source>
</evidence>
<gene>
    <name evidence="2" type="ORF">SNF14_13835</name>
</gene>
<reference evidence="2 3" key="1">
    <citation type="submission" date="2023-11" db="EMBL/GenBank/DDBJ databases">
        <title>Winogradskyella pelagius sp. nov., isolated from coastal sediment.</title>
        <authorList>
            <person name="Li F."/>
        </authorList>
    </citation>
    <scope>NUCLEOTIDE SEQUENCE [LARGE SCALE GENOMIC DNA]</scope>
    <source>
        <strain evidence="2 3">KCTC 23502</strain>
    </source>
</reference>
<dbReference type="Proteomes" id="UP001285855">
    <property type="component" value="Unassembled WGS sequence"/>
</dbReference>
<organism evidence="2 3">
    <name type="scientific">Winogradskyella aquimaris</name>
    <dbReference type="NCBI Taxonomy" id="864074"/>
    <lineage>
        <taxon>Bacteria</taxon>
        <taxon>Pseudomonadati</taxon>
        <taxon>Bacteroidota</taxon>
        <taxon>Flavobacteriia</taxon>
        <taxon>Flavobacteriales</taxon>
        <taxon>Flavobacteriaceae</taxon>
        <taxon>Winogradskyella</taxon>
    </lineage>
</organism>
<proteinExistence type="predicted"/>
<keyword evidence="1" id="KW-0732">Signal</keyword>
<evidence type="ECO:0008006" key="4">
    <source>
        <dbReference type="Google" id="ProtNLM"/>
    </source>
</evidence>
<evidence type="ECO:0000313" key="2">
    <source>
        <dbReference type="EMBL" id="MDY2588425.1"/>
    </source>
</evidence>
<accession>A0ABU5ES96</accession>
<evidence type="ECO:0000256" key="1">
    <source>
        <dbReference type="SAM" id="SignalP"/>
    </source>
</evidence>
<dbReference type="RefSeq" id="WP_320556773.1">
    <property type="nucleotide sequence ID" value="NZ_JAXDAE010000017.1"/>
</dbReference>
<feature type="chain" id="PRO_5045608238" description="DUF1735 domain-containing protein" evidence="1">
    <location>
        <begin position="22"/>
        <end position="242"/>
    </location>
</feature>
<dbReference type="EMBL" id="JAXDAE010000017">
    <property type="protein sequence ID" value="MDY2588425.1"/>
    <property type="molecule type" value="Genomic_DNA"/>
</dbReference>
<dbReference type="PROSITE" id="PS51257">
    <property type="entry name" value="PROKAR_LIPOPROTEIN"/>
    <property type="match status" value="1"/>
</dbReference>
<sequence>MKNFKHIKSLFFLAMAAVLFTGCEQDLESPVSNFVGFEIGPNERAITVPKDVTQTFDVKVYASETTSADRTFDVVVDMDDTSLASPYSVPSTVTIPGGSNEGTLTFSITDNDDLGFEKQILRFALDGFARNEITFGVTEECLDTVVTFNLELDTWPDETTWEIYDLTGTPTVIASGGPYNNPADDFAVFAFDFCLAPGNYGVVVYDSYGDGGPVYSVTSAAGTLVPSTGVAGSQSSATFTVN</sequence>